<dbReference type="Proteomes" id="UP000382540">
    <property type="component" value="Unassembled WGS sequence"/>
</dbReference>
<evidence type="ECO:0000313" key="3">
    <source>
        <dbReference type="Proteomes" id="UP000382540"/>
    </source>
</evidence>
<dbReference type="AlphaFoldDB" id="A0A7H4YPA7"/>
<feature type="non-terminal residue" evidence="2">
    <location>
        <position position="1"/>
    </location>
</feature>
<reference evidence="2 3" key="1">
    <citation type="submission" date="2018-10" db="EMBL/GenBank/DDBJ databases">
        <authorList>
            <consortium name="NARMS: The National Antimicrobial Resistance Monitoring System"/>
        </authorList>
    </citation>
    <scope>NUCLEOTIDE SEQUENCE [LARGE SCALE GENOMIC DNA]</scope>
    <source>
        <strain evidence="2 3">CVM N17EC1330</strain>
    </source>
</reference>
<accession>A0A7H4YPA7</accession>
<proteinExistence type="predicted"/>
<comment type="caution">
    <text evidence="2">The sequence shown here is derived from an EMBL/GenBank/DDBJ whole genome shotgun (WGS) entry which is preliminary data.</text>
</comment>
<feature type="transmembrane region" description="Helical" evidence="1">
    <location>
        <begin position="36"/>
        <end position="61"/>
    </location>
</feature>
<evidence type="ECO:0000313" key="2">
    <source>
        <dbReference type="EMBL" id="EAC1534834.1"/>
    </source>
</evidence>
<keyword evidence="1" id="KW-0812">Transmembrane</keyword>
<sequence length="70" mass="7995">SIFILLNLISVMYVSQAPDMFLVMLGSAPQLKSPSLFYAISVLTILLDVIFLMFWTFIGCLHLTNIKRER</sequence>
<evidence type="ECO:0000256" key="1">
    <source>
        <dbReference type="SAM" id="Phobius"/>
    </source>
</evidence>
<keyword evidence="1" id="KW-0472">Membrane</keyword>
<organism evidence="2 3">
    <name type="scientific">Escherichia coli</name>
    <dbReference type="NCBI Taxonomy" id="562"/>
    <lineage>
        <taxon>Bacteria</taxon>
        <taxon>Pseudomonadati</taxon>
        <taxon>Pseudomonadota</taxon>
        <taxon>Gammaproteobacteria</taxon>
        <taxon>Enterobacterales</taxon>
        <taxon>Enterobacteriaceae</taxon>
        <taxon>Escherichia</taxon>
    </lineage>
</organism>
<name>A0A7H4YPA7_ECOLX</name>
<dbReference type="EMBL" id="AAAGZE010000091">
    <property type="protein sequence ID" value="EAC1534834.1"/>
    <property type="molecule type" value="Genomic_DNA"/>
</dbReference>
<gene>
    <name evidence="2" type="ORF">D9J61_22890</name>
</gene>
<protein>
    <submittedName>
        <fullName evidence="2">Uncharacterized protein</fullName>
    </submittedName>
</protein>
<keyword evidence="1" id="KW-1133">Transmembrane helix</keyword>